<protein>
    <submittedName>
        <fullName evidence="5">Dihydrodipicolinate synthetase</fullName>
    </submittedName>
</protein>
<keyword evidence="6" id="KW-1185">Reference proteome</keyword>
<dbReference type="PIRSF" id="PIRSF001365">
    <property type="entry name" value="DHDPS"/>
    <property type="match status" value="1"/>
</dbReference>
<dbReference type="AlphaFoldDB" id="A0AAD7JZ26"/>
<name>A0AAD7JZ26_9AGAR</name>
<dbReference type="EMBL" id="JARKIB010000011">
    <property type="protein sequence ID" value="KAJ7774923.1"/>
    <property type="molecule type" value="Genomic_DNA"/>
</dbReference>
<evidence type="ECO:0000313" key="5">
    <source>
        <dbReference type="EMBL" id="KAJ7774923.1"/>
    </source>
</evidence>
<feature type="active site" description="Schiff-base intermediate with substrate" evidence="3">
    <location>
        <position position="186"/>
    </location>
</feature>
<dbReference type="SMART" id="SM01130">
    <property type="entry name" value="DHDPS"/>
    <property type="match status" value="1"/>
</dbReference>
<organism evidence="5 6">
    <name type="scientific">Mycena metata</name>
    <dbReference type="NCBI Taxonomy" id="1033252"/>
    <lineage>
        <taxon>Eukaryota</taxon>
        <taxon>Fungi</taxon>
        <taxon>Dikarya</taxon>
        <taxon>Basidiomycota</taxon>
        <taxon>Agaricomycotina</taxon>
        <taxon>Agaricomycetes</taxon>
        <taxon>Agaricomycetidae</taxon>
        <taxon>Agaricales</taxon>
        <taxon>Marasmiineae</taxon>
        <taxon>Mycenaceae</taxon>
        <taxon>Mycena</taxon>
    </lineage>
</organism>
<dbReference type="PANTHER" id="PTHR12128">
    <property type="entry name" value="DIHYDRODIPICOLINATE SYNTHASE"/>
    <property type="match status" value="1"/>
</dbReference>
<dbReference type="PANTHER" id="PTHR12128:SF66">
    <property type="entry name" value="4-HYDROXY-2-OXOGLUTARATE ALDOLASE, MITOCHONDRIAL"/>
    <property type="match status" value="1"/>
</dbReference>
<comment type="similarity">
    <text evidence="2">Belongs to the DapA family.</text>
</comment>
<feature type="active site" description="Proton donor/acceptor" evidence="3">
    <location>
        <position position="156"/>
    </location>
</feature>
<dbReference type="Proteomes" id="UP001215598">
    <property type="component" value="Unassembled WGS sequence"/>
</dbReference>
<evidence type="ECO:0000256" key="4">
    <source>
        <dbReference type="PIRSR" id="PIRSR001365-2"/>
    </source>
</evidence>
<dbReference type="CDD" id="cd00408">
    <property type="entry name" value="DHDPS-like"/>
    <property type="match status" value="1"/>
</dbReference>
<proteinExistence type="inferred from homology"/>
<reference evidence="5" key="1">
    <citation type="submission" date="2023-03" db="EMBL/GenBank/DDBJ databases">
        <title>Massive genome expansion in bonnet fungi (Mycena s.s.) driven by repeated elements and novel gene families across ecological guilds.</title>
        <authorList>
            <consortium name="Lawrence Berkeley National Laboratory"/>
            <person name="Harder C.B."/>
            <person name="Miyauchi S."/>
            <person name="Viragh M."/>
            <person name="Kuo A."/>
            <person name="Thoen E."/>
            <person name="Andreopoulos B."/>
            <person name="Lu D."/>
            <person name="Skrede I."/>
            <person name="Drula E."/>
            <person name="Henrissat B."/>
            <person name="Morin E."/>
            <person name="Kohler A."/>
            <person name="Barry K."/>
            <person name="LaButti K."/>
            <person name="Morin E."/>
            <person name="Salamov A."/>
            <person name="Lipzen A."/>
            <person name="Mereny Z."/>
            <person name="Hegedus B."/>
            <person name="Baldrian P."/>
            <person name="Stursova M."/>
            <person name="Weitz H."/>
            <person name="Taylor A."/>
            <person name="Grigoriev I.V."/>
            <person name="Nagy L.G."/>
            <person name="Martin F."/>
            <person name="Kauserud H."/>
        </authorList>
    </citation>
    <scope>NUCLEOTIDE SEQUENCE</scope>
    <source>
        <strain evidence="5">CBHHK182m</strain>
    </source>
</reference>
<dbReference type="PRINTS" id="PR00146">
    <property type="entry name" value="DHPICSNTHASE"/>
</dbReference>
<sequence length="345" mass="36137">MAANINGVHPTVSRPLKAGVFAPIPTFFLPESEDLDLPNFEAHVVRIASAGVGPLIAGSMGEAIHLSHSERTLLIRAARKALDAAGFLTVPLIVGTGAASTRETIELTAEAARAGADYSIVIASGYFAGALAGNPAALKAFWTEVAQKSPIPVIIYNYPGASGGIDLDSDIITELARECPNICGVKLTCGNVGKLTRIADAVSDAAFTSTYPRKNPAAPFLVLGGFIDFLTPSAFANGHGAITGLGNVSPYAIRKLFELSEAARTDLSILPEAQRLQGIIARADYTIAKTSIVGTKFLLEKLYGYGGTTRKPLPPITPAAAQALWAHPHTQALVVLERQLSGKTK</sequence>
<gene>
    <name evidence="5" type="ORF">B0H16DRAFT_1508879</name>
</gene>
<dbReference type="SUPFAM" id="SSF51569">
    <property type="entry name" value="Aldolase"/>
    <property type="match status" value="1"/>
</dbReference>
<accession>A0AAD7JZ26</accession>
<keyword evidence="1 2" id="KW-0456">Lyase</keyword>
<evidence type="ECO:0000256" key="1">
    <source>
        <dbReference type="ARBA" id="ARBA00023239"/>
    </source>
</evidence>
<evidence type="ECO:0000256" key="2">
    <source>
        <dbReference type="PIRNR" id="PIRNR001365"/>
    </source>
</evidence>
<comment type="caution">
    <text evidence="5">The sequence shown here is derived from an EMBL/GenBank/DDBJ whole genome shotgun (WGS) entry which is preliminary data.</text>
</comment>
<feature type="binding site" evidence="4">
    <location>
        <position position="242"/>
    </location>
    <ligand>
        <name>pyruvate</name>
        <dbReference type="ChEBI" id="CHEBI:15361"/>
    </ligand>
</feature>
<dbReference type="Gene3D" id="3.20.20.70">
    <property type="entry name" value="Aldolase class I"/>
    <property type="match status" value="1"/>
</dbReference>
<dbReference type="Pfam" id="PF00701">
    <property type="entry name" value="DHDPS"/>
    <property type="match status" value="1"/>
</dbReference>
<evidence type="ECO:0000313" key="6">
    <source>
        <dbReference type="Proteomes" id="UP001215598"/>
    </source>
</evidence>
<dbReference type="GO" id="GO:0008840">
    <property type="term" value="F:4-hydroxy-tetrahydrodipicolinate synthase activity"/>
    <property type="evidence" value="ECO:0007669"/>
    <property type="project" value="TreeGrafter"/>
</dbReference>
<dbReference type="InterPro" id="IPR002220">
    <property type="entry name" value="DapA-like"/>
</dbReference>
<evidence type="ECO:0000256" key="3">
    <source>
        <dbReference type="PIRSR" id="PIRSR001365-1"/>
    </source>
</evidence>
<dbReference type="InterPro" id="IPR013785">
    <property type="entry name" value="Aldolase_TIM"/>
</dbReference>